<evidence type="ECO:0000313" key="1">
    <source>
        <dbReference type="EMBL" id="EHD05951.1"/>
    </source>
</evidence>
<reference evidence="1 2" key="1">
    <citation type="journal article" date="2011" name="BMC Genomics">
        <title>Genome sequencing reveals diversification of virulence factor content and possible host adaptation in distinct subpopulations of Salmonella enterica.</title>
        <authorList>
            <person name="den Bakker H.C."/>
            <person name="Moreno Switt A.I."/>
            <person name="Govoni G."/>
            <person name="Cummings C.A."/>
            <person name="Ranieri M.L."/>
            <person name="Degoricija L."/>
            <person name="Hoelzer K."/>
            <person name="Rodriguez-Rivera L.D."/>
            <person name="Brown S."/>
            <person name="Bolchacova E."/>
            <person name="Furtado M.R."/>
            <person name="Wiedmann M."/>
        </authorList>
    </citation>
    <scope>NUCLEOTIDE SEQUENCE [LARGE SCALE GENOMIC DNA]</scope>
    <source>
        <strain evidence="1 2">A4-580</strain>
    </source>
</reference>
<name>G5S7I4_SALET</name>
<comment type="caution">
    <text evidence="1">The sequence shown here is derived from an EMBL/GenBank/DDBJ whole genome shotgun (WGS) entry which is preliminary data.</text>
</comment>
<organism evidence="1 2">
    <name type="scientific">Salmonella enterica subsp. enterica serovar Wandsworth str. A4-580</name>
    <dbReference type="NCBI Taxonomy" id="913086"/>
    <lineage>
        <taxon>Bacteria</taxon>
        <taxon>Pseudomonadati</taxon>
        <taxon>Pseudomonadota</taxon>
        <taxon>Gammaproteobacteria</taxon>
        <taxon>Enterobacterales</taxon>
        <taxon>Enterobacteriaceae</taxon>
        <taxon>Salmonella</taxon>
    </lineage>
</organism>
<protein>
    <submittedName>
        <fullName evidence="1">Uncharacterized protein</fullName>
    </submittedName>
</protein>
<gene>
    <name evidence="1" type="ORF">LTSEWAN_0784</name>
</gene>
<accession>G5S7I4</accession>
<dbReference type="AlphaFoldDB" id="G5S7I4"/>
<sequence>MILAFRIFRLLPEISGRHRAGCEQTQRHYLDISLTSGDLLFFYNELSCVGRDD</sequence>
<dbReference type="PATRIC" id="fig|913086.3.peg.623"/>
<evidence type="ECO:0000313" key="2">
    <source>
        <dbReference type="Proteomes" id="UP000003536"/>
    </source>
</evidence>
<proteinExistence type="predicted"/>
<dbReference type="EMBL" id="AFCX01000256">
    <property type="protein sequence ID" value="EHD05951.1"/>
    <property type="molecule type" value="Genomic_DNA"/>
</dbReference>
<dbReference type="Proteomes" id="UP000003536">
    <property type="component" value="Unassembled WGS sequence"/>
</dbReference>